<dbReference type="STRING" id="1048834.TC41_2889"/>
<reference evidence="1 2" key="1">
    <citation type="journal article" date="2011" name="J. Bacteriol.">
        <title>Complete Genome Sequence of Alicyclobacillus acidocaldarius Strain Tc-4-1.</title>
        <authorList>
            <person name="Chen Y."/>
            <person name="He Y."/>
            <person name="Zhang B."/>
            <person name="Yang J."/>
            <person name="Li W."/>
            <person name="Dong Z."/>
            <person name="Hu S."/>
        </authorList>
    </citation>
    <scope>NUCLEOTIDE SEQUENCE [LARGE SCALE GENOMIC DNA]</scope>
    <source>
        <strain evidence="1 2">Tc-4-1</strain>
    </source>
</reference>
<dbReference type="HOGENOM" id="CLU_2893904_0_0_9"/>
<proteinExistence type="predicted"/>
<dbReference type="AlphaFoldDB" id="F8IK74"/>
<organism evidence="1 2">
    <name type="scientific">Alicyclobacillus acidocaldarius (strain Tc-4-1)</name>
    <name type="common">Bacillus acidocaldarius</name>
    <dbReference type="NCBI Taxonomy" id="1048834"/>
    <lineage>
        <taxon>Bacteria</taxon>
        <taxon>Bacillati</taxon>
        <taxon>Bacillota</taxon>
        <taxon>Bacilli</taxon>
        <taxon>Bacillales</taxon>
        <taxon>Alicyclobacillaceae</taxon>
        <taxon>Alicyclobacillus</taxon>
    </lineage>
</organism>
<sequence length="62" mass="7085">MYVGASKAARGERRIESLGRISPRVRRMPRQKGIPRLLRNTLDGRFRAGFENPKRFESVAAT</sequence>
<evidence type="ECO:0000313" key="2">
    <source>
        <dbReference type="Proteomes" id="UP000000292"/>
    </source>
</evidence>
<dbReference type="KEGG" id="aad:TC41_2889"/>
<gene>
    <name evidence="1" type="ordered locus">TC41_2889</name>
</gene>
<dbReference type="EMBL" id="CP002902">
    <property type="protein sequence ID" value="AEJ44780.1"/>
    <property type="molecule type" value="Genomic_DNA"/>
</dbReference>
<reference evidence="2" key="2">
    <citation type="submission" date="2011-06" db="EMBL/GenBank/DDBJ databases">
        <title>The complete genome sequence of Alicyclobacillus acidocaldarius sp. Tc-4-1.</title>
        <authorList>
            <person name="Chen Y."/>
            <person name="He Y."/>
            <person name="Dong Z."/>
            <person name="Hu S."/>
        </authorList>
    </citation>
    <scope>NUCLEOTIDE SEQUENCE [LARGE SCALE GENOMIC DNA]</scope>
    <source>
        <strain evidence="2">Tc-4-1</strain>
    </source>
</reference>
<accession>F8IK74</accession>
<evidence type="ECO:0000313" key="1">
    <source>
        <dbReference type="EMBL" id="AEJ44780.1"/>
    </source>
</evidence>
<name>F8IK74_ALIAT</name>
<dbReference type="Proteomes" id="UP000000292">
    <property type="component" value="Chromosome"/>
</dbReference>
<dbReference type="PATRIC" id="fig|1048834.4.peg.2745"/>
<protein>
    <submittedName>
        <fullName evidence="1">Uncharacterized protein</fullName>
    </submittedName>
</protein>